<sequence>MDAPIKVEIEEGIALLTMNRPETRNPLDPEMQDALLDTLSSLDAGQAVRVAILTGAGSAFCAGGNVRRMGEAASGPKERTPAQARGYYRWGIQRIPRLLETLEMPVIAAVNGPAMGAGCDLACMCDLRIAAESARFAESFVKLGIIPGDGGAWLLPRVVGFAKASEMALTGDALSAQEALAAGLVSQVVPDAELIPAARALAARIAANPPQAVRMARRLLREAWNNRLDTVLEMSSAMQAVAHTTEDHKEALAAMREKRKPSFKGA</sequence>
<dbReference type="NCBIfam" id="NF006699">
    <property type="entry name" value="PRK09245.1"/>
    <property type="match status" value="1"/>
</dbReference>
<dbReference type="InterPro" id="IPR029045">
    <property type="entry name" value="ClpP/crotonase-like_dom_sf"/>
</dbReference>
<dbReference type="Pfam" id="PF00378">
    <property type="entry name" value="ECH_1"/>
    <property type="match status" value="1"/>
</dbReference>
<dbReference type="GO" id="GO:0006635">
    <property type="term" value="P:fatty acid beta-oxidation"/>
    <property type="evidence" value="ECO:0007669"/>
    <property type="project" value="TreeGrafter"/>
</dbReference>
<keyword evidence="2" id="KW-0456">Lyase</keyword>
<dbReference type="PANTHER" id="PTHR11941:SF54">
    <property type="entry name" value="ENOYL-COA HYDRATASE, MITOCHONDRIAL"/>
    <property type="match status" value="1"/>
</dbReference>
<organism evidence="3 4">
    <name type="scientific">Neoroseomonas alkaliterrae</name>
    <dbReference type="NCBI Taxonomy" id="1452450"/>
    <lineage>
        <taxon>Bacteria</taxon>
        <taxon>Pseudomonadati</taxon>
        <taxon>Pseudomonadota</taxon>
        <taxon>Alphaproteobacteria</taxon>
        <taxon>Acetobacterales</taxon>
        <taxon>Acetobacteraceae</taxon>
        <taxon>Neoroseomonas</taxon>
    </lineage>
</organism>
<gene>
    <name evidence="3" type="ORF">FHS88_001164</name>
</gene>
<comment type="caution">
    <text evidence="3">The sequence shown here is derived from an EMBL/GenBank/DDBJ whole genome shotgun (WGS) entry which is preliminary data.</text>
</comment>
<evidence type="ECO:0000313" key="4">
    <source>
        <dbReference type="Proteomes" id="UP000562254"/>
    </source>
</evidence>
<dbReference type="RefSeq" id="WP_184482215.1">
    <property type="nucleotide sequence ID" value="NZ_JAAEDJ010000001.1"/>
</dbReference>
<keyword evidence="4" id="KW-1185">Reference proteome</keyword>
<evidence type="ECO:0000256" key="2">
    <source>
        <dbReference type="ARBA" id="ARBA00023239"/>
    </source>
</evidence>
<dbReference type="EMBL" id="JACIJE010000002">
    <property type="protein sequence ID" value="MBB5689048.1"/>
    <property type="molecule type" value="Genomic_DNA"/>
</dbReference>
<dbReference type="SUPFAM" id="SSF52096">
    <property type="entry name" value="ClpP/crotonase"/>
    <property type="match status" value="1"/>
</dbReference>
<accession>A0A840XKH8</accession>
<dbReference type="Gene3D" id="3.90.226.10">
    <property type="entry name" value="2-enoyl-CoA Hydratase, Chain A, domain 1"/>
    <property type="match status" value="1"/>
</dbReference>
<dbReference type="AlphaFoldDB" id="A0A840XKH8"/>
<dbReference type="PANTHER" id="PTHR11941">
    <property type="entry name" value="ENOYL-COA HYDRATASE-RELATED"/>
    <property type="match status" value="1"/>
</dbReference>
<dbReference type="CDD" id="cd06558">
    <property type="entry name" value="crotonase-like"/>
    <property type="match status" value="1"/>
</dbReference>
<proteinExistence type="inferred from homology"/>
<protein>
    <submittedName>
        <fullName evidence="3">Enoyl-CoA hydratase/carnithine racemase</fullName>
    </submittedName>
</protein>
<dbReference type="InterPro" id="IPR014748">
    <property type="entry name" value="Enoyl-CoA_hydra_C"/>
</dbReference>
<dbReference type="GO" id="GO:0016829">
    <property type="term" value="F:lyase activity"/>
    <property type="evidence" value="ECO:0007669"/>
    <property type="project" value="UniProtKB-KW"/>
</dbReference>
<evidence type="ECO:0000256" key="1">
    <source>
        <dbReference type="ARBA" id="ARBA00005254"/>
    </source>
</evidence>
<evidence type="ECO:0000313" key="3">
    <source>
        <dbReference type="EMBL" id="MBB5689048.1"/>
    </source>
</evidence>
<dbReference type="Proteomes" id="UP000562254">
    <property type="component" value="Unassembled WGS sequence"/>
</dbReference>
<reference evidence="3 4" key="1">
    <citation type="submission" date="2020-08" db="EMBL/GenBank/DDBJ databases">
        <title>Genomic Encyclopedia of Type Strains, Phase IV (KMG-IV): sequencing the most valuable type-strain genomes for metagenomic binning, comparative biology and taxonomic classification.</title>
        <authorList>
            <person name="Goeker M."/>
        </authorList>
    </citation>
    <scope>NUCLEOTIDE SEQUENCE [LARGE SCALE GENOMIC DNA]</scope>
    <source>
        <strain evidence="3 4">DSM 25895</strain>
    </source>
</reference>
<dbReference type="InterPro" id="IPR001753">
    <property type="entry name" value="Enoyl-CoA_hydra/iso"/>
</dbReference>
<dbReference type="Gene3D" id="1.10.12.10">
    <property type="entry name" value="Lyase 2-enoyl-coa Hydratase, Chain A, domain 2"/>
    <property type="match status" value="1"/>
</dbReference>
<comment type="similarity">
    <text evidence="1">Belongs to the enoyl-CoA hydratase/isomerase family.</text>
</comment>
<name>A0A840XKH8_9PROT</name>